<comment type="caution">
    <text evidence="1">The sequence shown here is derived from an EMBL/GenBank/DDBJ whole genome shotgun (WGS) entry which is preliminary data.</text>
</comment>
<keyword evidence="2" id="KW-1185">Reference proteome</keyword>
<dbReference type="AlphaFoldDB" id="A0A4R5AW97"/>
<proteinExistence type="predicted"/>
<evidence type="ECO:0000313" key="2">
    <source>
        <dbReference type="Proteomes" id="UP000295278"/>
    </source>
</evidence>
<dbReference type="EMBL" id="SMFM01000002">
    <property type="protein sequence ID" value="TDD77093.1"/>
    <property type="molecule type" value="Genomic_DNA"/>
</dbReference>
<dbReference type="OrthoDB" id="1149080at2"/>
<dbReference type="RefSeq" id="WP_131908889.1">
    <property type="nucleotide sequence ID" value="NZ_SMFM01000002.1"/>
</dbReference>
<sequence length="285" mass="33214">MENNHYRIDTAALQVQQEIRVSDSIAIIEQKCMLAPVQFLKSNLDNKKLRERTTEPDIKITIGTMLIKIGTLAGIKNEIDSLVGQDIMRMILTTYADLTLEEIYKAFELERYGSFEDKTEHFQLFNADYIAKILKKYKNWKLNMKMNHDISKNSTLQLAAVTEGQKEQILIDGVNRVFQEYQETNTISDPSEYIFDFLVEKGKIKNSNNPKLLEYYQLKLQQAKTELSKEQSKKTSTDKLERQRIKVDMEQIVAGYSPKIIIRAKRNILKEYFDKQISLKAEKII</sequence>
<organism evidence="1 2">
    <name type="scientific">Flavobacterium caseinilyticum</name>
    <dbReference type="NCBI Taxonomy" id="2541732"/>
    <lineage>
        <taxon>Bacteria</taxon>
        <taxon>Pseudomonadati</taxon>
        <taxon>Bacteroidota</taxon>
        <taxon>Flavobacteriia</taxon>
        <taxon>Flavobacteriales</taxon>
        <taxon>Flavobacteriaceae</taxon>
        <taxon>Flavobacterium</taxon>
    </lineage>
</organism>
<name>A0A4R5AW97_9FLAO</name>
<reference evidence="1 2" key="1">
    <citation type="submission" date="2019-03" db="EMBL/GenBank/DDBJ databases">
        <title>Flavobacterium AT-3-2 sp. nov., isolated from arctic soil.</title>
        <authorList>
            <person name="Chaudhary D.K."/>
        </authorList>
    </citation>
    <scope>NUCLEOTIDE SEQUENCE [LARGE SCALE GENOMIC DNA]</scope>
    <source>
        <strain evidence="1 2">AT-3-2</strain>
    </source>
</reference>
<dbReference type="Proteomes" id="UP000295278">
    <property type="component" value="Unassembled WGS sequence"/>
</dbReference>
<gene>
    <name evidence="1" type="ORF">E0F89_05710</name>
</gene>
<evidence type="ECO:0000313" key="1">
    <source>
        <dbReference type="EMBL" id="TDD77093.1"/>
    </source>
</evidence>
<protein>
    <submittedName>
        <fullName evidence="1">Uncharacterized protein</fullName>
    </submittedName>
</protein>
<accession>A0A4R5AW97</accession>